<keyword evidence="7 18" id="KW-0032">Aminotransferase</keyword>
<evidence type="ECO:0000256" key="1">
    <source>
        <dbReference type="ARBA" id="ARBA00001933"/>
    </source>
</evidence>
<organism evidence="20">
    <name type="scientific">Staphylococcus hominis</name>
    <dbReference type="NCBI Taxonomy" id="1290"/>
    <lineage>
        <taxon>Bacteria</taxon>
        <taxon>Bacillati</taxon>
        <taxon>Bacillota</taxon>
        <taxon>Bacilli</taxon>
        <taxon>Bacillales</taxon>
        <taxon>Staphylococcaceae</taxon>
        <taxon>Staphylococcus</taxon>
    </lineage>
</organism>
<comment type="function">
    <text evidence="2">Acts on leucine, isoleucine and valine.</text>
</comment>
<dbReference type="GO" id="GO:0004084">
    <property type="term" value="F:branched-chain-amino-acid transaminase activity"/>
    <property type="evidence" value="ECO:0007669"/>
    <property type="project" value="UniProtKB-EC"/>
</dbReference>
<evidence type="ECO:0000256" key="15">
    <source>
        <dbReference type="PIRSR" id="PIRSR006468-1"/>
    </source>
</evidence>
<dbReference type="AlphaFoldDB" id="A0A3S7GXF9"/>
<dbReference type="InterPro" id="IPR001544">
    <property type="entry name" value="Aminotrans_IV"/>
</dbReference>
<dbReference type="InterPro" id="IPR033939">
    <property type="entry name" value="BCAT_family"/>
</dbReference>
<evidence type="ECO:0000313" key="23">
    <source>
        <dbReference type="Proteomes" id="UP000509636"/>
    </source>
</evidence>
<comment type="pathway">
    <text evidence="4 19">Amino-acid biosynthesis; L-valine biosynthesis; L-valine from pyruvate: step 4/4.</text>
</comment>
<evidence type="ECO:0000313" key="21">
    <source>
        <dbReference type="EMBL" id="MCM5672681.1"/>
    </source>
</evidence>
<dbReference type="Gene3D" id="3.20.10.10">
    <property type="entry name" value="D-amino Acid Aminotransferase, subunit A, domain 2"/>
    <property type="match status" value="1"/>
</dbReference>
<dbReference type="Proteomes" id="UP000665944">
    <property type="component" value="Unassembled WGS sequence"/>
</dbReference>
<comment type="catalytic activity">
    <reaction evidence="12 18">
        <text>L-valine + 2-oxoglutarate = 3-methyl-2-oxobutanoate + L-glutamate</text>
        <dbReference type="Rhea" id="RHEA:24813"/>
        <dbReference type="ChEBI" id="CHEBI:11851"/>
        <dbReference type="ChEBI" id="CHEBI:16810"/>
        <dbReference type="ChEBI" id="CHEBI:29985"/>
        <dbReference type="ChEBI" id="CHEBI:57762"/>
        <dbReference type="EC" id="2.6.1.42"/>
    </reaction>
</comment>
<dbReference type="NCBIfam" id="NF009897">
    <property type="entry name" value="PRK13357.1"/>
    <property type="match status" value="1"/>
</dbReference>
<comment type="catalytic activity">
    <reaction evidence="13 18">
        <text>L-isoleucine + 2-oxoglutarate = (S)-3-methyl-2-oxopentanoate + L-glutamate</text>
        <dbReference type="Rhea" id="RHEA:24801"/>
        <dbReference type="ChEBI" id="CHEBI:16810"/>
        <dbReference type="ChEBI" id="CHEBI:29985"/>
        <dbReference type="ChEBI" id="CHEBI:35146"/>
        <dbReference type="ChEBI" id="CHEBI:58045"/>
        <dbReference type="EC" id="2.6.1.42"/>
    </reaction>
</comment>
<comment type="pathway">
    <text evidence="5 19">Amino-acid biosynthesis; L-leucine biosynthesis; L-leucine from 3-methyl-2-oxobutanoate: step 4/4.</text>
</comment>
<evidence type="ECO:0000256" key="3">
    <source>
        <dbReference type="ARBA" id="ARBA00004824"/>
    </source>
</evidence>
<comment type="catalytic activity">
    <reaction evidence="14 18">
        <text>L-leucine + 2-oxoglutarate = 4-methyl-2-oxopentanoate + L-glutamate</text>
        <dbReference type="Rhea" id="RHEA:18321"/>
        <dbReference type="ChEBI" id="CHEBI:16810"/>
        <dbReference type="ChEBI" id="CHEBI:17865"/>
        <dbReference type="ChEBI" id="CHEBI:29985"/>
        <dbReference type="ChEBI" id="CHEBI:57427"/>
        <dbReference type="EC" id="2.6.1.42"/>
    </reaction>
</comment>
<evidence type="ECO:0000256" key="9">
    <source>
        <dbReference type="ARBA" id="ARBA00022679"/>
    </source>
</evidence>
<keyword evidence="9 18" id="KW-0808">Transferase</keyword>
<dbReference type="PANTHER" id="PTHR11825">
    <property type="entry name" value="SUBGROUP IIII AMINOTRANSFERASE"/>
    <property type="match status" value="1"/>
</dbReference>
<evidence type="ECO:0000313" key="22">
    <source>
        <dbReference type="EMBL" id="QKQ29008.1"/>
    </source>
</evidence>
<evidence type="ECO:0000256" key="5">
    <source>
        <dbReference type="ARBA" id="ARBA00005072"/>
    </source>
</evidence>
<evidence type="ECO:0000256" key="13">
    <source>
        <dbReference type="ARBA" id="ARBA00048798"/>
    </source>
</evidence>
<dbReference type="InterPro" id="IPR043131">
    <property type="entry name" value="BCAT-like_N"/>
</dbReference>
<dbReference type="EC" id="2.6.1.42" evidence="18"/>
<keyword evidence="11 18" id="KW-0100">Branched-chain amino acid biosynthesis</keyword>
<comment type="pathway">
    <text evidence="3 19">Amino-acid biosynthesis; L-isoleucine biosynthesis; L-isoleucine from 2-oxobutanoate: step 4/4.</text>
</comment>
<gene>
    <name evidence="20" type="ORF">AZE34_04075</name>
    <name evidence="22" type="ORF">FOB69_06585</name>
    <name evidence="21" type="ORF">J7T32_007865</name>
</gene>
<dbReference type="InterPro" id="IPR036038">
    <property type="entry name" value="Aminotransferase-like"/>
</dbReference>
<dbReference type="GO" id="GO:0009099">
    <property type="term" value="P:L-valine biosynthetic process"/>
    <property type="evidence" value="ECO:0007669"/>
    <property type="project" value="UniProtKB-UniPathway"/>
</dbReference>
<dbReference type="EMBL" id="JAGHKT020000010">
    <property type="protein sequence ID" value="MCM5672681.1"/>
    <property type="molecule type" value="Genomic_DNA"/>
</dbReference>
<dbReference type="InterPro" id="IPR043132">
    <property type="entry name" value="BCAT-like_C"/>
</dbReference>
<evidence type="ECO:0000256" key="14">
    <source>
        <dbReference type="ARBA" id="ARBA00049229"/>
    </source>
</evidence>
<evidence type="ECO:0000256" key="2">
    <source>
        <dbReference type="ARBA" id="ARBA00003109"/>
    </source>
</evidence>
<dbReference type="SUPFAM" id="SSF56752">
    <property type="entry name" value="D-aminoacid aminotransferase-like PLP-dependent enzymes"/>
    <property type="match status" value="1"/>
</dbReference>
<dbReference type="RefSeq" id="WP_017175328.1">
    <property type="nucleotide sequence ID" value="NZ_CAXORX010000037.1"/>
</dbReference>
<name>A0A3S7GXF9_STAHO</name>
<protein>
    <recommendedName>
        <fullName evidence="18">Branched-chain-amino-acid aminotransferase</fullName>
        <ecNumber evidence="18">2.6.1.42</ecNumber>
    </recommendedName>
</protein>
<comment type="similarity">
    <text evidence="6 16">Belongs to the class-IV pyridoxal-phosphate-dependent aminotransferase family.</text>
</comment>
<proteinExistence type="inferred from homology"/>
<evidence type="ECO:0000313" key="20">
    <source>
        <dbReference type="EMBL" id="AVI05982.1"/>
    </source>
</evidence>
<dbReference type="Pfam" id="PF01063">
    <property type="entry name" value="Aminotran_4"/>
    <property type="match status" value="1"/>
</dbReference>
<evidence type="ECO:0000256" key="17">
    <source>
        <dbReference type="RuleBase" id="RU004516"/>
    </source>
</evidence>
<evidence type="ECO:0000256" key="16">
    <source>
        <dbReference type="RuleBase" id="RU004106"/>
    </source>
</evidence>
<keyword evidence="10 17" id="KW-0663">Pyridoxal phosphate</keyword>
<evidence type="ECO:0000313" key="24">
    <source>
        <dbReference type="Proteomes" id="UP000665944"/>
    </source>
</evidence>
<dbReference type="CDD" id="cd01557">
    <property type="entry name" value="BCAT_beta_family"/>
    <property type="match status" value="1"/>
</dbReference>
<dbReference type="UniPathway" id="UPA00048">
    <property type="reaction ID" value="UER00073"/>
</dbReference>
<dbReference type="GO" id="GO:0009097">
    <property type="term" value="P:isoleucine biosynthetic process"/>
    <property type="evidence" value="ECO:0007669"/>
    <property type="project" value="UniProtKB-UniPathway"/>
</dbReference>
<evidence type="ECO:0000256" key="8">
    <source>
        <dbReference type="ARBA" id="ARBA00022605"/>
    </source>
</evidence>
<keyword evidence="8 18" id="KW-0028">Amino-acid biosynthesis</keyword>
<dbReference type="Gene3D" id="3.30.470.10">
    <property type="match status" value="1"/>
</dbReference>
<dbReference type="PROSITE" id="PS00770">
    <property type="entry name" value="AA_TRANSFER_CLASS_4"/>
    <property type="match status" value="1"/>
</dbReference>
<comment type="cofactor">
    <cofactor evidence="1 17">
        <name>pyridoxal 5'-phosphate</name>
        <dbReference type="ChEBI" id="CHEBI:597326"/>
    </cofactor>
</comment>
<evidence type="ECO:0000256" key="19">
    <source>
        <dbReference type="RuleBase" id="RU004519"/>
    </source>
</evidence>
<accession>A0A3S7GXF9</accession>
<evidence type="ECO:0000256" key="10">
    <source>
        <dbReference type="ARBA" id="ARBA00022898"/>
    </source>
</evidence>
<dbReference type="Proteomes" id="UP000509636">
    <property type="component" value="Chromosome"/>
</dbReference>
<dbReference type="NCBIfam" id="TIGR01123">
    <property type="entry name" value="ilvE_II"/>
    <property type="match status" value="1"/>
</dbReference>
<reference evidence="21 24" key="3">
    <citation type="submission" date="2022-06" db="EMBL/GenBank/DDBJ databases">
        <title>Staphylococcus hominis ShoR14 genome sequence.</title>
        <authorList>
            <person name="Yeo C.C."/>
            <person name="Chew C.H."/>
            <person name="Che Hamzah A.M."/>
            <person name="Al-Trad E.I."/>
        </authorList>
    </citation>
    <scope>NUCLEOTIDE SEQUENCE [LARGE SCALE GENOMIC DNA]</scope>
    <source>
        <strain evidence="21 24">ShoR14</strain>
    </source>
</reference>
<dbReference type="PIRSF" id="PIRSF006468">
    <property type="entry name" value="BCAT1"/>
    <property type="match status" value="1"/>
</dbReference>
<evidence type="ECO:0000256" key="12">
    <source>
        <dbReference type="ARBA" id="ARBA00048212"/>
    </source>
</evidence>
<keyword evidence="24" id="KW-1185">Reference proteome</keyword>
<sequence>MSEKVKFEQRDTLKEKPEGNLGFGQYFTDYMLSVDYDEEKGGWQELKIIPYAPFEISPAAQSLHYGQAVFEGLKAYKHNGEVVLFRPDQNFKRINDSLARLEMPKVDEELLLDGLKQLVDIERDWVPEGEGQSLYIRPFVFATEGILGVRASKKYKLLIILSPSGAYYGGDTLKSTKIYVEDEYVRAVRGGVGFAKVAGNYAASLLAQTNANNLGYDQVLWLDGVEQKYVEEVGSMNIFFVENGKLVTPALNGSILPGITRKSIIELAKELGYEVEERKVSIDELFEAYDKGELTEVFGSGTAAVISPVGTLKYEDREIVINNNEPGEITKKLYDTYIGIQSGKLEDKHGWRVIVPEYK</sequence>
<feature type="modified residue" description="N6-(pyridoxal phosphate)lysine" evidence="15">
    <location>
        <position position="196"/>
    </location>
</feature>
<dbReference type="InterPro" id="IPR005786">
    <property type="entry name" value="B_amino_transII"/>
</dbReference>
<dbReference type="UniPathway" id="UPA00049">
    <property type="reaction ID" value="UER00062"/>
</dbReference>
<evidence type="ECO:0000256" key="18">
    <source>
        <dbReference type="RuleBase" id="RU004517"/>
    </source>
</evidence>
<dbReference type="InterPro" id="IPR018300">
    <property type="entry name" value="Aminotrans_IV_CS"/>
</dbReference>
<evidence type="ECO:0000256" key="6">
    <source>
        <dbReference type="ARBA" id="ARBA00009320"/>
    </source>
</evidence>
<reference evidence="20" key="1">
    <citation type="submission" date="2016-02" db="EMBL/GenBank/DDBJ databases">
        <title>Genomic sequence of a clinical Staphylococcus hominis isolate.</title>
        <authorList>
            <person name="McClure J.M."/>
            <person name="Zhang K."/>
        </authorList>
    </citation>
    <scope>NUCLEOTIDE SEQUENCE</scope>
    <source>
        <strain evidence="20">C34847</strain>
    </source>
</reference>
<dbReference type="EMBL" id="CP014567">
    <property type="protein sequence ID" value="AVI05982.1"/>
    <property type="molecule type" value="Genomic_DNA"/>
</dbReference>
<dbReference type="EMBL" id="CP054550">
    <property type="protein sequence ID" value="QKQ29008.1"/>
    <property type="molecule type" value="Genomic_DNA"/>
</dbReference>
<dbReference type="PANTHER" id="PTHR11825:SF44">
    <property type="entry name" value="BRANCHED-CHAIN-AMINO-ACID AMINOTRANSFERASE"/>
    <property type="match status" value="1"/>
</dbReference>
<evidence type="ECO:0000256" key="4">
    <source>
        <dbReference type="ARBA" id="ARBA00004931"/>
    </source>
</evidence>
<evidence type="ECO:0000256" key="11">
    <source>
        <dbReference type="ARBA" id="ARBA00023304"/>
    </source>
</evidence>
<evidence type="ECO:0000256" key="7">
    <source>
        <dbReference type="ARBA" id="ARBA00022576"/>
    </source>
</evidence>
<dbReference type="UniPathway" id="UPA00047">
    <property type="reaction ID" value="UER00058"/>
</dbReference>
<dbReference type="GO" id="GO:0009098">
    <property type="term" value="P:L-leucine biosynthetic process"/>
    <property type="evidence" value="ECO:0007669"/>
    <property type="project" value="UniProtKB-UniPathway"/>
</dbReference>
<reference evidence="22 23" key="2">
    <citation type="submission" date="2019-09" db="EMBL/GenBank/DDBJ databases">
        <title>FDA dAtabase for Regulatory Grade micrObial Sequences (FDA-ARGOS): Supporting development and validation of Infectious Disease Dx tests.</title>
        <authorList>
            <person name="Sciortino C."/>
            <person name="Tallon L."/>
            <person name="Sadzewicz L."/>
            <person name="Vavikolanu K."/>
            <person name="Mehta A."/>
            <person name="Aluvathingal J."/>
            <person name="Nadendla S."/>
            <person name="Nandy P."/>
            <person name="Geyer C."/>
            <person name="Yan Y."/>
            <person name="Sichtig H."/>
        </authorList>
    </citation>
    <scope>NUCLEOTIDE SEQUENCE [LARGE SCALE GENOMIC DNA]</scope>
    <source>
        <strain evidence="22 23">FDAARGOS_661</strain>
    </source>
</reference>